<dbReference type="Proteomes" id="UP000234271">
    <property type="component" value="Chromosome"/>
</dbReference>
<feature type="transmembrane region" description="Helical" evidence="1">
    <location>
        <begin position="6"/>
        <end position="35"/>
    </location>
</feature>
<feature type="transmembrane region" description="Helical" evidence="1">
    <location>
        <begin position="82"/>
        <end position="100"/>
    </location>
</feature>
<keyword evidence="1" id="KW-1133">Transmembrane helix</keyword>
<keyword evidence="1" id="KW-0812">Transmembrane</keyword>
<evidence type="ECO:0000256" key="1">
    <source>
        <dbReference type="SAM" id="Phobius"/>
    </source>
</evidence>
<name>A0A2N9YHR5_9GAMM</name>
<dbReference type="RefSeq" id="WP_062151678.1">
    <property type="nucleotide sequence ID" value="NZ_CP012373.2"/>
</dbReference>
<accession>A0A2N9YHR5</accession>
<dbReference type="AlphaFoldDB" id="A0A2N9YHR5"/>
<keyword evidence="1" id="KW-0472">Membrane</keyword>
<evidence type="ECO:0000313" key="2">
    <source>
        <dbReference type="EMBL" id="AUI70050.1"/>
    </source>
</evidence>
<evidence type="ECO:0000313" key="3">
    <source>
        <dbReference type="Proteomes" id="UP000234271"/>
    </source>
</evidence>
<sequence length="107" mass="11439">MQAFGISAFVLSIIGIFVPVIGYFMAGLSGLLAFFSAGKGTTLGLSAVIINIVNILFLSPSLILAASDKHAINPTHQTQAKIIFATLLLIQIIALMIFAIKQLFFKK</sequence>
<protein>
    <submittedName>
        <fullName evidence="2">Uncharacterized protein</fullName>
    </submittedName>
</protein>
<reference evidence="3" key="1">
    <citation type="submission" date="2016-12" db="EMBL/GenBank/DDBJ databases">
        <title>Complete Genome Sequence of Beggiatoa leptomitiformis D-401.</title>
        <authorList>
            <person name="Fomenkov A."/>
            <person name="Vincze T."/>
            <person name="Grabovich M."/>
            <person name="Anton B.P."/>
            <person name="Dubinina G."/>
            <person name="Orlova M."/>
            <person name="Belousova E."/>
            <person name="Roberts R.J."/>
        </authorList>
    </citation>
    <scope>NUCLEOTIDE SEQUENCE [LARGE SCALE GENOMIC DNA]</scope>
    <source>
        <strain evidence="3">D-401</strain>
    </source>
</reference>
<dbReference type="EMBL" id="CP018889">
    <property type="protein sequence ID" value="AUI70050.1"/>
    <property type="molecule type" value="Genomic_DNA"/>
</dbReference>
<organism evidence="2 3">
    <name type="scientific">Beggiatoa leptomitoformis</name>
    <dbReference type="NCBI Taxonomy" id="288004"/>
    <lineage>
        <taxon>Bacteria</taxon>
        <taxon>Pseudomonadati</taxon>
        <taxon>Pseudomonadota</taxon>
        <taxon>Gammaproteobacteria</taxon>
        <taxon>Thiotrichales</taxon>
        <taxon>Thiotrichaceae</taxon>
        <taxon>Beggiatoa</taxon>
    </lineage>
</organism>
<keyword evidence="3" id="KW-1185">Reference proteome</keyword>
<proteinExistence type="predicted"/>
<feature type="transmembrane region" description="Helical" evidence="1">
    <location>
        <begin position="42"/>
        <end position="62"/>
    </location>
</feature>
<dbReference type="OrthoDB" id="7068366at2"/>
<gene>
    <name evidence="2" type="ORF">BLE401_15995</name>
</gene>
<dbReference type="KEGG" id="blep:AL038_08310"/>